<feature type="non-terminal residue" evidence="4">
    <location>
        <position position="1"/>
    </location>
</feature>
<keyword evidence="5" id="KW-1185">Reference proteome</keyword>
<gene>
    <name evidence="4" type="ORF">VP01_7450g1</name>
</gene>
<dbReference type="EMBL" id="LAVV01012884">
    <property type="protein sequence ID" value="KNZ46235.1"/>
    <property type="molecule type" value="Genomic_DNA"/>
</dbReference>
<comment type="caution">
    <text evidence="4">The sequence shown here is derived from an EMBL/GenBank/DDBJ whole genome shotgun (WGS) entry which is preliminary data.</text>
</comment>
<dbReference type="GO" id="GO:0046872">
    <property type="term" value="F:metal ion binding"/>
    <property type="evidence" value="ECO:0007669"/>
    <property type="project" value="UniProtKB-KW"/>
</dbReference>
<dbReference type="InterPro" id="IPR027806">
    <property type="entry name" value="HARBI1_dom"/>
</dbReference>
<evidence type="ECO:0000259" key="3">
    <source>
        <dbReference type="Pfam" id="PF13359"/>
    </source>
</evidence>
<keyword evidence="2" id="KW-0479">Metal-binding</keyword>
<dbReference type="Proteomes" id="UP000037035">
    <property type="component" value="Unassembled WGS sequence"/>
</dbReference>
<reference evidence="4 5" key="1">
    <citation type="submission" date="2015-08" db="EMBL/GenBank/DDBJ databases">
        <title>Next Generation Sequencing and Analysis of the Genome of Puccinia sorghi L Schw, the Causal Agent of Maize Common Rust.</title>
        <authorList>
            <person name="Rochi L."/>
            <person name="Burguener G."/>
            <person name="Darino M."/>
            <person name="Turjanski A."/>
            <person name="Kreff E."/>
            <person name="Dieguez M.J."/>
            <person name="Sacco F."/>
        </authorList>
    </citation>
    <scope>NUCLEOTIDE SEQUENCE [LARGE SCALE GENOMIC DNA]</scope>
    <source>
        <strain evidence="4 5">RO10H11247</strain>
    </source>
</reference>
<evidence type="ECO:0000313" key="4">
    <source>
        <dbReference type="EMBL" id="KNZ46235.1"/>
    </source>
</evidence>
<name>A0A0L6UEL1_9BASI</name>
<feature type="domain" description="DDE Tnp4" evidence="3">
    <location>
        <begin position="53"/>
        <end position="188"/>
    </location>
</feature>
<evidence type="ECO:0000256" key="2">
    <source>
        <dbReference type="ARBA" id="ARBA00022723"/>
    </source>
</evidence>
<protein>
    <recommendedName>
        <fullName evidence="3">DDE Tnp4 domain-containing protein</fullName>
    </recommendedName>
</protein>
<dbReference type="VEuPathDB" id="FungiDB:VP01_7450g1"/>
<organism evidence="4 5">
    <name type="scientific">Puccinia sorghi</name>
    <dbReference type="NCBI Taxonomy" id="27349"/>
    <lineage>
        <taxon>Eukaryota</taxon>
        <taxon>Fungi</taxon>
        <taxon>Dikarya</taxon>
        <taxon>Basidiomycota</taxon>
        <taxon>Pucciniomycotina</taxon>
        <taxon>Pucciniomycetes</taxon>
        <taxon>Pucciniales</taxon>
        <taxon>Pucciniaceae</taxon>
        <taxon>Puccinia</taxon>
    </lineage>
</organism>
<dbReference type="Pfam" id="PF13359">
    <property type="entry name" value="DDE_Tnp_4"/>
    <property type="match status" value="1"/>
</dbReference>
<evidence type="ECO:0000313" key="5">
    <source>
        <dbReference type="Proteomes" id="UP000037035"/>
    </source>
</evidence>
<sequence length="232" mass="27006">LNTHWRRTLSYLLRRFFFPQRAARQGRHSQSNLFKNCVEFVDKTIIPRALVLRKNKEEYWMHKILYGMNSMIFCDHKLRIIYIALHGWCGSAHDSCVMRASHLTYITFQLINLHKEYFEPEKYLLADSGYACHPVIVPAFKKPCGGYLDRPHHKLNYLLSLQQVLVERKIGALKRRWTTLTNLPLVISNKNSTCIDMDTCVLYVAQLPSGQSIQGFVVLGQAGTGIRRGMWY</sequence>
<evidence type="ECO:0000256" key="1">
    <source>
        <dbReference type="ARBA" id="ARBA00001968"/>
    </source>
</evidence>
<proteinExistence type="predicted"/>
<dbReference type="STRING" id="27349.A0A0L6UEL1"/>
<dbReference type="OrthoDB" id="6606022at2759"/>
<accession>A0A0L6UEL1</accession>
<comment type="cofactor">
    <cofactor evidence="1">
        <name>a divalent metal cation</name>
        <dbReference type="ChEBI" id="CHEBI:60240"/>
    </cofactor>
</comment>
<dbReference type="AlphaFoldDB" id="A0A0L6UEL1"/>